<keyword evidence="3" id="KW-1185">Reference proteome</keyword>
<organism evidence="2 3">
    <name type="scientific">Tanacetum coccineum</name>
    <dbReference type="NCBI Taxonomy" id="301880"/>
    <lineage>
        <taxon>Eukaryota</taxon>
        <taxon>Viridiplantae</taxon>
        <taxon>Streptophyta</taxon>
        <taxon>Embryophyta</taxon>
        <taxon>Tracheophyta</taxon>
        <taxon>Spermatophyta</taxon>
        <taxon>Magnoliopsida</taxon>
        <taxon>eudicotyledons</taxon>
        <taxon>Gunneridae</taxon>
        <taxon>Pentapetalae</taxon>
        <taxon>asterids</taxon>
        <taxon>campanulids</taxon>
        <taxon>Asterales</taxon>
        <taxon>Asteraceae</taxon>
        <taxon>Asteroideae</taxon>
        <taxon>Anthemideae</taxon>
        <taxon>Anthemidinae</taxon>
        <taxon>Tanacetum</taxon>
    </lineage>
</organism>
<name>A0ABQ5F0K6_9ASTR</name>
<sequence>MKILTKKQPSSSVEAPIVVECAVDPFEELDDTLGEYAHTGKQITGNEITRNEITGNEITGKQLVVHVGNSFIVDDVLELEMLFKTEGVGHVGKFKKVEVDADNESEEESNTEGGYTSGSDSDDSNYDPKHDEVFDDDEHIVEDVDVSMNNFCFTADPKHDISICAIEVQEDELNVINYDSFGSDLDDGIDSERRIQLKELRKIGKNKNKGPNKYYFYLGQQFASKERVTGRVRMHSVETRRKLIMLKNDKERIILYKSLATNPNIHVRAVQDQMQKQFDVGVSKMKAFKEKRIVTDKMTGSITVKIVVQQELNPDSMTRTFRRVYLCMGALKQGFRACGKDILELDGCFMAGPWPCQILTTVGFDANNGIYPVAYAIVEAESKASWCWFLSLLGEDLGIEANFNYTFIFDKQKLVDGRDQPIITCLEYIREYLMKRIVVVQKVIAKIVGPLTPSVTKLFDAIKKATEYIAQWNGGFLYQVTGPYKDQCVVNMETREIWPVVEATTVIVPPLYKPQFGKPSNKRKKSHDEIENESCSSGKFSKKDKSVRCDKCRNVGHNRKCCRGQGGATQAASARTDLWSRLSLVKQYGASNVSSHSVDFYQPLQHKAHQLVGKEMLKSTIAARKYNKPRPISNSARPRQRFRPQDSGSFEQYEFC</sequence>
<dbReference type="EMBL" id="BQNB010016874">
    <property type="protein sequence ID" value="GJT56755.1"/>
    <property type="molecule type" value="Genomic_DNA"/>
</dbReference>
<comment type="caution">
    <text evidence="2">The sequence shown here is derived from an EMBL/GenBank/DDBJ whole genome shotgun (WGS) entry which is preliminary data.</text>
</comment>
<reference evidence="2" key="1">
    <citation type="journal article" date="2022" name="Int. J. Mol. Sci.">
        <title>Draft Genome of Tanacetum Coccineum: Genomic Comparison of Closely Related Tanacetum-Family Plants.</title>
        <authorList>
            <person name="Yamashiro T."/>
            <person name="Shiraishi A."/>
            <person name="Nakayama K."/>
            <person name="Satake H."/>
        </authorList>
    </citation>
    <scope>NUCLEOTIDE SEQUENCE</scope>
</reference>
<reference evidence="2" key="2">
    <citation type="submission" date="2022-01" db="EMBL/GenBank/DDBJ databases">
        <authorList>
            <person name="Yamashiro T."/>
            <person name="Shiraishi A."/>
            <person name="Satake H."/>
            <person name="Nakayama K."/>
        </authorList>
    </citation>
    <scope>NUCLEOTIDE SEQUENCE</scope>
</reference>
<dbReference type="Proteomes" id="UP001151760">
    <property type="component" value="Unassembled WGS sequence"/>
</dbReference>
<dbReference type="PANTHER" id="PTHR31973">
    <property type="entry name" value="POLYPROTEIN, PUTATIVE-RELATED"/>
    <property type="match status" value="1"/>
</dbReference>
<accession>A0ABQ5F0K6</accession>
<evidence type="ECO:0000313" key="2">
    <source>
        <dbReference type="EMBL" id="GJT56755.1"/>
    </source>
</evidence>
<feature type="region of interest" description="Disordered" evidence="1">
    <location>
        <begin position="99"/>
        <end position="132"/>
    </location>
</feature>
<evidence type="ECO:0000256" key="1">
    <source>
        <dbReference type="SAM" id="MobiDB-lite"/>
    </source>
</evidence>
<gene>
    <name evidence="2" type="ORF">Tco_0991809</name>
</gene>
<feature type="region of interest" description="Disordered" evidence="1">
    <location>
        <begin position="517"/>
        <end position="542"/>
    </location>
</feature>
<dbReference type="PANTHER" id="PTHR31973:SF190">
    <property type="entry name" value="MULE TRANSPOSASE DOMAIN-CONTAINING PROTEIN"/>
    <property type="match status" value="1"/>
</dbReference>
<evidence type="ECO:0000313" key="3">
    <source>
        <dbReference type="Proteomes" id="UP001151760"/>
    </source>
</evidence>
<feature type="compositionally biased region" description="Acidic residues" evidence="1">
    <location>
        <begin position="100"/>
        <end position="110"/>
    </location>
</feature>
<protein>
    <submittedName>
        <fullName evidence="2">Mutator type transposase</fullName>
    </submittedName>
</protein>
<feature type="region of interest" description="Disordered" evidence="1">
    <location>
        <begin position="624"/>
        <end position="656"/>
    </location>
</feature>
<proteinExistence type="predicted"/>